<dbReference type="Pfam" id="PF14416">
    <property type="entry name" value="PMR5N"/>
    <property type="match status" value="1"/>
</dbReference>
<dbReference type="Gramene" id="PHT77010">
    <property type="protein sequence ID" value="PHT77010"/>
    <property type="gene ID" value="T459_20532"/>
</dbReference>
<evidence type="ECO:0000256" key="5">
    <source>
        <dbReference type="ARBA" id="ARBA00022989"/>
    </source>
</evidence>
<keyword evidence="11" id="KW-1185">Reference proteome</keyword>
<feature type="domain" description="Trichome birefringence-like N-terminal" evidence="9">
    <location>
        <begin position="169"/>
        <end position="216"/>
    </location>
</feature>
<feature type="domain" description="Trichome birefringence-like C-terminal" evidence="8">
    <location>
        <begin position="217"/>
        <end position="462"/>
    </location>
</feature>
<comment type="subcellular location">
    <subcellularLocation>
        <location evidence="1">Membrane</location>
        <topology evidence="1">Single-pass membrane protein</topology>
    </subcellularLocation>
</comment>
<evidence type="ECO:0000256" key="6">
    <source>
        <dbReference type="ARBA" id="ARBA00023136"/>
    </source>
</evidence>
<dbReference type="InterPro" id="IPR036397">
    <property type="entry name" value="RNaseH_sf"/>
</dbReference>
<dbReference type="Proteomes" id="UP000222542">
    <property type="component" value="Unassembled WGS sequence"/>
</dbReference>
<evidence type="ECO:0000313" key="11">
    <source>
        <dbReference type="Proteomes" id="UP000222542"/>
    </source>
</evidence>
<keyword evidence="6" id="KW-0472">Membrane</keyword>
<evidence type="ECO:0000259" key="8">
    <source>
        <dbReference type="Pfam" id="PF13839"/>
    </source>
</evidence>
<dbReference type="GO" id="GO:0003676">
    <property type="term" value="F:nucleic acid binding"/>
    <property type="evidence" value="ECO:0007669"/>
    <property type="project" value="InterPro"/>
</dbReference>
<dbReference type="InterPro" id="IPR025846">
    <property type="entry name" value="TBL_N"/>
</dbReference>
<keyword evidence="5" id="KW-1133">Transmembrane helix</keyword>
<name>A0A2G2Z4R2_CAPAN</name>
<dbReference type="PANTHER" id="PTHR32285">
    <property type="entry name" value="PROTEIN TRICHOME BIREFRINGENCE-LIKE 9-RELATED"/>
    <property type="match status" value="1"/>
</dbReference>
<evidence type="ECO:0000256" key="2">
    <source>
        <dbReference type="ARBA" id="ARBA00007727"/>
    </source>
</evidence>
<comment type="similarity">
    <text evidence="2">Belongs to the PC-esterase family. TBL subfamily.</text>
</comment>
<sequence length="721" mass="82181">MVQGSRQWHEKLLFALLGYRTTVRTSTGATPYLLVYETEAVIPVEVEIPSLRVIVEAEIDDDEWVKTRLEHLSLIEEKRLTSVCHGQLYQRRMARAYNKKVCPRNFEVGQLVLRRILPHQVEAKGKFSPNWQGPFVVKKVLPNEALYLIDTEGKMAEMAIIADAVKRYYGNWIYDDSYPLYNSSICSFIEGQFNCQGNGRPDKFYLKYKWKPNACELPKFEGLDFLRRVKGKRIMFIGDSLSLNQWQSLTCMLHVALPQLNYTLQRKGGVSNFIFQDYNVSLILSRNAFLVDLVKEKIGRVLKLDSIQNGDAWKDFDMLIFNTWHWWLHKGSQQSWDFIQKGDQIYKDMDRLVAFKEGLKTWSNWVDSNIDPTKTRVLFQGISPTHYNGQEWNASKSNSNCNGETQPINGSVYPGGPMAASTIVKEILGNMTKPVTLLDITLLSQLRKDGHPSIYGSTNNNNKFYLMCYRFISGIMCITRVILSATISFRWLVCGFLAGPPYHTKSKEGLVVSNKDIENGTMDETKSQEIESLKEENLRLRQQIMEMYRAWTSGPPPPSFPTFDPANTLSLPPKLQSQFPTIVDALQHALESIPRQMHLNTSTTLSLAPQYKSTTFTSPHTIWVFVAQPSTKVSTLAINPTIVLPQSTSESTFNTCDDHCYTFEPTVKLSGQPKFLTKMPSVLEDPKKMVGKVKSVENDIKSSLGLVWAMKMLHIKTTACF</sequence>
<evidence type="ECO:0000313" key="10">
    <source>
        <dbReference type="EMBL" id="PHT77010.1"/>
    </source>
</evidence>
<evidence type="ECO:0000256" key="1">
    <source>
        <dbReference type="ARBA" id="ARBA00004167"/>
    </source>
</evidence>
<evidence type="ECO:0000259" key="9">
    <source>
        <dbReference type="Pfam" id="PF14416"/>
    </source>
</evidence>
<dbReference type="InterPro" id="IPR026057">
    <property type="entry name" value="TBL_C"/>
</dbReference>
<comment type="caution">
    <text evidence="10">The sequence shown here is derived from an EMBL/GenBank/DDBJ whole genome shotgun (WGS) entry which is preliminary data.</text>
</comment>
<dbReference type="InterPro" id="IPR029962">
    <property type="entry name" value="TBL"/>
</dbReference>
<proteinExistence type="inferred from homology"/>
<protein>
    <submittedName>
        <fullName evidence="10">Protein trichome birefringence-like 38</fullName>
    </submittedName>
</protein>
<dbReference type="Pfam" id="PF13839">
    <property type="entry name" value="PC-Esterase"/>
    <property type="match status" value="1"/>
</dbReference>
<keyword evidence="3" id="KW-0812">Transmembrane</keyword>
<evidence type="ECO:0000256" key="4">
    <source>
        <dbReference type="ARBA" id="ARBA00022968"/>
    </source>
</evidence>
<keyword evidence="4" id="KW-0735">Signal-anchor</keyword>
<organism evidence="10 11">
    <name type="scientific">Capsicum annuum</name>
    <name type="common">Capsicum pepper</name>
    <dbReference type="NCBI Taxonomy" id="4072"/>
    <lineage>
        <taxon>Eukaryota</taxon>
        <taxon>Viridiplantae</taxon>
        <taxon>Streptophyta</taxon>
        <taxon>Embryophyta</taxon>
        <taxon>Tracheophyta</taxon>
        <taxon>Spermatophyta</taxon>
        <taxon>Magnoliopsida</taxon>
        <taxon>eudicotyledons</taxon>
        <taxon>Gunneridae</taxon>
        <taxon>Pentapetalae</taxon>
        <taxon>asterids</taxon>
        <taxon>lamiids</taxon>
        <taxon>Solanales</taxon>
        <taxon>Solanaceae</taxon>
        <taxon>Solanoideae</taxon>
        <taxon>Capsiceae</taxon>
        <taxon>Capsicum</taxon>
    </lineage>
</organism>
<dbReference type="Gene3D" id="3.30.420.10">
    <property type="entry name" value="Ribonuclease H-like superfamily/Ribonuclease H"/>
    <property type="match status" value="1"/>
</dbReference>
<accession>A0A2G2Z4R2</accession>
<keyword evidence="7" id="KW-0175">Coiled coil</keyword>
<reference evidence="10 11" key="2">
    <citation type="journal article" date="2017" name="Genome Biol.">
        <title>New reference genome sequences of hot pepper reveal the massive evolution of plant disease-resistance genes by retroduplication.</title>
        <authorList>
            <person name="Kim S."/>
            <person name="Park J."/>
            <person name="Yeom S.I."/>
            <person name="Kim Y.M."/>
            <person name="Seo E."/>
            <person name="Kim K.T."/>
            <person name="Kim M.S."/>
            <person name="Lee J.M."/>
            <person name="Cheong K."/>
            <person name="Shin H.S."/>
            <person name="Kim S.B."/>
            <person name="Han K."/>
            <person name="Lee J."/>
            <person name="Park M."/>
            <person name="Lee H.A."/>
            <person name="Lee H.Y."/>
            <person name="Lee Y."/>
            <person name="Oh S."/>
            <person name="Lee J.H."/>
            <person name="Choi E."/>
            <person name="Choi E."/>
            <person name="Lee S.E."/>
            <person name="Jeon J."/>
            <person name="Kim H."/>
            <person name="Choi G."/>
            <person name="Song H."/>
            <person name="Lee J."/>
            <person name="Lee S.C."/>
            <person name="Kwon J.K."/>
            <person name="Lee H.Y."/>
            <person name="Koo N."/>
            <person name="Hong Y."/>
            <person name="Kim R.W."/>
            <person name="Kang W.H."/>
            <person name="Huh J.H."/>
            <person name="Kang B.C."/>
            <person name="Yang T.J."/>
            <person name="Lee Y.H."/>
            <person name="Bennetzen J.L."/>
            <person name="Choi D."/>
        </authorList>
    </citation>
    <scope>NUCLEOTIDE SEQUENCE [LARGE SCALE GENOMIC DNA]</scope>
    <source>
        <strain evidence="11">cv. CM334</strain>
    </source>
</reference>
<gene>
    <name evidence="10" type="ORF">T459_20532</name>
</gene>
<evidence type="ECO:0000256" key="3">
    <source>
        <dbReference type="ARBA" id="ARBA00022692"/>
    </source>
</evidence>
<dbReference type="GO" id="GO:0005794">
    <property type="term" value="C:Golgi apparatus"/>
    <property type="evidence" value="ECO:0000318"/>
    <property type="project" value="GO_Central"/>
</dbReference>
<dbReference type="AlphaFoldDB" id="A0A2G2Z4R2"/>
<dbReference type="GO" id="GO:0016020">
    <property type="term" value="C:membrane"/>
    <property type="evidence" value="ECO:0007669"/>
    <property type="project" value="UniProtKB-SubCell"/>
</dbReference>
<dbReference type="SMR" id="A0A2G2Z4R2"/>
<evidence type="ECO:0000256" key="7">
    <source>
        <dbReference type="SAM" id="Coils"/>
    </source>
</evidence>
<feature type="coiled-coil region" evidence="7">
    <location>
        <begin position="523"/>
        <end position="550"/>
    </location>
</feature>
<dbReference type="GO" id="GO:0016413">
    <property type="term" value="F:O-acetyltransferase activity"/>
    <property type="evidence" value="ECO:0000318"/>
    <property type="project" value="GO_Central"/>
</dbReference>
<dbReference type="PANTHER" id="PTHR32285:SF206">
    <property type="entry name" value="PROTEIN TRICHOME BIREFRINGENCE-LIKE 37"/>
    <property type="match status" value="1"/>
</dbReference>
<dbReference type="EMBL" id="AYRZ02000007">
    <property type="protein sequence ID" value="PHT77010.1"/>
    <property type="molecule type" value="Genomic_DNA"/>
</dbReference>
<reference evidence="10 11" key="1">
    <citation type="journal article" date="2014" name="Nat. Genet.">
        <title>Genome sequence of the hot pepper provides insights into the evolution of pungency in Capsicum species.</title>
        <authorList>
            <person name="Kim S."/>
            <person name="Park M."/>
            <person name="Yeom S.I."/>
            <person name="Kim Y.M."/>
            <person name="Lee J.M."/>
            <person name="Lee H.A."/>
            <person name="Seo E."/>
            <person name="Choi J."/>
            <person name="Cheong K."/>
            <person name="Kim K.T."/>
            <person name="Jung K."/>
            <person name="Lee G.W."/>
            <person name="Oh S.K."/>
            <person name="Bae C."/>
            <person name="Kim S.B."/>
            <person name="Lee H.Y."/>
            <person name="Kim S.Y."/>
            <person name="Kim M.S."/>
            <person name="Kang B.C."/>
            <person name="Jo Y.D."/>
            <person name="Yang H.B."/>
            <person name="Jeong H.J."/>
            <person name="Kang W.H."/>
            <person name="Kwon J.K."/>
            <person name="Shin C."/>
            <person name="Lim J.Y."/>
            <person name="Park J.H."/>
            <person name="Huh J.H."/>
            <person name="Kim J.S."/>
            <person name="Kim B.D."/>
            <person name="Cohen O."/>
            <person name="Paran I."/>
            <person name="Suh M.C."/>
            <person name="Lee S.B."/>
            <person name="Kim Y.K."/>
            <person name="Shin Y."/>
            <person name="Noh S.J."/>
            <person name="Park J."/>
            <person name="Seo Y.S."/>
            <person name="Kwon S.Y."/>
            <person name="Kim H.A."/>
            <person name="Park J.M."/>
            <person name="Kim H.J."/>
            <person name="Choi S.B."/>
            <person name="Bosland P.W."/>
            <person name="Reeves G."/>
            <person name="Jo S.H."/>
            <person name="Lee B.W."/>
            <person name="Cho H.T."/>
            <person name="Choi H.S."/>
            <person name="Lee M.S."/>
            <person name="Yu Y."/>
            <person name="Do Choi Y."/>
            <person name="Park B.S."/>
            <person name="van Deynze A."/>
            <person name="Ashrafi H."/>
            <person name="Hill T."/>
            <person name="Kim W.T."/>
            <person name="Pai H.S."/>
            <person name="Ahn H.K."/>
            <person name="Yeam I."/>
            <person name="Giovannoni J.J."/>
            <person name="Rose J.K."/>
            <person name="Sorensen I."/>
            <person name="Lee S.J."/>
            <person name="Kim R.W."/>
            <person name="Choi I.Y."/>
            <person name="Choi B.S."/>
            <person name="Lim J.S."/>
            <person name="Lee Y.H."/>
            <person name="Choi D."/>
        </authorList>
    </citation>
    <scope>NUCLEOTIDE SEQUENCE [LARGE SCALE GENOMIC DNA]</scope>
    <source>
        <strain evidence="11">cv. CM334</strain>
    </source>
</reference>